<gene>
    <name evidence="11" type="ORF">KVT40_004173</name>
</gene>
<comment type="caution">
    <text evidence="11">The sequence shown here is derived from an EMBL/GenBank/DDBJ whole genome shotgun (WGS) entry which is preliminary data.</text>
</comment>
<evidence type="ECO:0000256" key="3">
    <source>
        <dbReference type="ARBA" id="ARBA00022670"/>
    </source>
</evidence>
<dbReference type="Gene3D" id="3.40.50.300">
    <property type="entry name" value="P-loop containing nucleotide triphosphate hydrolases"/>
    <property type="match status" value="1"/>
</dbReference>
<accession>A0A8K0L6C9</accession>
<dbReference type="EMBL" id="JAESVG020000004">
    <property type="protein sequence ID" value="KAG8628300.1"/>
    <property type="molecule type" value="Genomic_DNA"/>
</dbReference>
<evidence type="ECO:0000256" key="6">
    <source>
        <dbReference type="ARBA" id="ARBA00022807"/>
    </source>
</evidence>
<keyword evidence="5" id="KW-0378">Hydrolase</keyword>
<dbReference type="InterPro" id="IPR027417">
    <property type="entry name" value="P-loop_NTPase"/>
</dbReference>
<evidence type="ECO:0000313" key="12">
    <source>
        <dbReference type="Proteomes" id="UP000809789"/>
    </source>
</evidence>
<feature type="domain" description="DUF3645" evidence="9">
    <location>
        <begin position="2346"/>
        <end position="2378"/>
    </location>
</feature>
<feature type="region of interest" description="Disordered" evidence="7">
    <location>
        <begin position="2742"/>
        <end position="2762"/>
    </location>
</feature>
<dbReference type="PANTHER" id="PTHR13367">
    <property type="entry name" value="UBIQUITIN THIOESTERASE"/>
    <property type="match status" value="1"/>
</dbReference>
<keyword evidence="3" id="KW-0645">Protease</keyword>
<keyword evidence="12" id="KW-1185">Reference proteome</keyword>
<proteinExistence type="predicted"/>
<reference evidence="11" key="1">
    <citation type="submission" date="2021-07" db="EMBL/GenBank/DDBJ databases">
        <title>Elsinoe batatas strain:CRI-CJ2 Genome sequencing and assembly.</title>
        <authorList>
            <person name="Huang L."/>
        </authorList>
    </citation>
    <scope>NUCLEOTIDE SEQUENCE</scope>
    <source>
        <strain evidence="11">CRI-CJ2</strain>
    </source>
</reference>
<dbReference type="OrthoDB" id="3182339at2759"/>
<keyword evidence="6" id="KW-0788">Thiol protease</keyword>
<comment type="catalytic activity">
    <reaction evidence="1">
        <text>Thiol-dependent hydrolysis of ester, thioester, amide, peptide and isopeptide bonds formed by the C-terminal Gly of ubiquitin (a 76-residue protein attached to proteins as an intracellular targeting signal).</text>
        <dbReference type="EC" id="3.4.19.12"/>
    </reaction>
</comment>
<evidence type="ECO:0000256" key="7">
    <source>
        <dbReference type="SAM" id="MobiDB-lite"/>
    </source>
</evidence>
<dbReference type="EC" id="3.4.19.12" evidence="2"/>
<evidence type="ECO:0000256" key="5">
    <source>
        <dbReference type="ARBA" id="ARBA00022801"/>
    </source>
</evidence>
<evidence type="ECO:0000259" key="10">
    <source>
        <dbReference type="Pfam" id="PF20255"/>
    </source>
</evidence>
<dbReference type="InterPro" id="IPR022105">
    <property type="entry name" value="DUF3645"/>
</dbReference>
<feature type="domain" description="DUF6606" evidence="10">
    <location>
        <begin position="7"/>
        <end position="279"/>
    </location>
</feature>
<dbReference type="GO" id="GO:0006508">
    <property type="term" value="P:proteolysis"/>
    <property type="evidence" value="ECO:0007669"/>
    <property type="project" value="UniProtKB-KW"/>
</dbReference>
<evidence type="ECO:0000256" key="4">
    <source>
        <dbReference type="ARBA" id="ARBA00022786"/>
    </source>
</evidence>
<dbReference type="Proteomes" id="UP000809789">
    <property type="component" value="Unassembled WGS sequence"/>
</dbReference>
<evidence type="ECO:0000256" key="1">
    <source>
        <dbReference type="ARBA" id="ARBA00000707"/>
    </source>
</evidence>
<dbReference type="InterPro" id="IPR022099">
    <property type="entry name" value="DUF3638"/>
</dbReference>
<sequence length="3076" mass="343255">MAGLKELFNHVVLPPDLPTQEDTNLPAIGDALAARLQSACNIMVKESSGSLAATYQHLHMSLRLARQLNFGRLDKEKLLDSLNKLQPNEVIILDVTKQNAGLLIRTSPNDKDETSVIFETFETSAPSVIILQAADSLQWDFPGRAVQIPLSTFNDTSFQEALATFLERASMESLHQFQAKVQKAGNTVIEVRDVSEPTIISQMLMSIIEAMGSAVDVPHVRKRVRDDVNFHNAKLPWRRQPYWLILRVSLQRQLGIAFGAETGRACYKLLMALFHAELLMECTGKLAPQAVHALRSKLCRRMAKIANISLGGSAEHQSMFDLVHSRIGRLVEGAVQSATSAIEDAWSQFKRRSMRPVPILQKHASLHDTTLALHNSGSYLDHVLALHSRFVVPGHRITLPVEELSKTTESQQLAFKHMQLAEADRAAPRQLAEYAVTDTATEDNIQAVADRIIEHIATVGEAYKGDPLLMSSLLLTVFELWVAMDKAAIEICPELQHYHPVLTAPLLDTLQLERHSDLDRLAAVQAYLFARCATSKSADASIFHQNGRWSFAFNYYQGSATLQRLFGRIQRDSAAARARKEEEWESMKDEYADLSRKIEQGTCICSINADGSRNVKGCNKCWHWRTRNRLQISVHEDFLPSDAKAAAIVVFELGMPDFLRQYRDVTFKLICDIAHPSNLSDKRAAPVLMLQDYSQLRTYSKASSRFTMASSTKSHLTSHYKMSQVNASASTVLTSLGATFEYYDTSSRQWLHGFPRISSQLTLQHHCGVSIPRSLKVVLPHVPHPPINGNHNISSYQIQANRAKCPKHLPVHEFSAMQRLVSASSLRWSTILVELGASNLNFSSAETTQLICELSTQAGPQSPGNDVRDDHAIFLDSSFIERLCEQVQVKLQSISTNWGELHCMDLIITLLLRILSLTKGKSQSSALALISSAREVSVTWIRHFREESETASTSAAAKKSAQNAAWAALLCRKTISALLHVSPSAMGSQALAIWTEASICLHDGLPPDLASLPHVLRRLLQRDAHYAAALERKVRTAINDHSQSLETALLSCVSTSIQSTSDSTQNSHFTPWEEITGTHRNWISSSSGADTYCFNYMTGRLLVNGRALGKLPQDLADCDDVRELFGDRHLLAYPSTLNGMTHRLSKQIEGNVVHLGSRDGSVIIQAQSPMGLLEFVPRRIFEKGGSFDLPKELTAACVHWLNLRNGELECRRKPNIWRPTPRNWIIYTRQREAKRVNSRLICPHSHLFASIYRLIEHFEKPTRVTAYAAQSARIHVALRDLELSFTVNGHGLLECTELHAELDPNQDAGTLYGLRSKLVLRDIRTDQRLVLIPLDSPSWGREGIHVGITATGMSGYAKFEIDEVLGRLNCPPEPRLLFTKALMHALTSFVVPDRLTGKTGTEEAFDILTSAAAQPWSPLNDPVVGALKSIQGLCPRREYYPTDRKTLQTIIWDEHLTPFIQHDAFDGIVQKILDKSTNTSAFSMSDANLLANSSTSWLRQRASVRRGYRERESASTASVLAVPAEDLLYESRDKETNAKRSVVTYNSTKTVLDQGYRISIETDYHKLLCKWGLIGGVGDNVELLSSSLAGLLDTPIDQHWFGLLDLCTGATRYELLFILGVLAFNRQGTQEVLSILAAYGCINELRDLDLPEYNSFVNYQSAGIPDEEQMLDLISSTFTKHVPDLSMKKAQRDRRSREHEARCRRAATQSIRNLLEQWPAHEPVFDNDDAADADMFDRDSALALILPEWGRRIRNTALADYVKSAQSILDHHRLLVVGTFPLRSTPKDPEICRPGDSISPLVPVSLHEIAIKVSRVSNEIGSAPNLDLLMAPGMTLSTQSSAVTDVTLSRTLETLLRVFASSKDHLRTTYAENLILSLDAARRGGRVSHSVNVTTGLDLALSRALQAATIELTDARKAISQAMANEHSGFIWLARAGLWPSDSLTSLLPLLRAVDLALVSSPMKDGLIHLALCVHQLQRLKRIYTALRKNDMPTVKSELANRGHENWNPSEYSDWLLIEIDGNITIRPEQVEVARAVIAPPSGHNSVLQMNMGQGKTSVIVPLVMAVLADTSQLVRLIVPRPLIFQTAQVLQSRLSLLAGREVSHLAYTRRTPTTSAMLGHYRQQHENALKSGGLIITSPENLLSFKLNGWQSLSDGKLEVAKELLQTQALFEQKARDIIDESDFTLGVKTQLIYPSGAQTPVDGNPWRWETVQKLIGLIEVQLAQVGKKFPTAILLVDRKPGFPIINFLRDEPQEFLQNEIVEQIAFGRTTIIGFNGRITNEKAQMVKHVLTAEKLEEKTFKKVVRMSTDRSSAPKILLTARGLLLNRILLLCLRKRWNVQYGLDLDRCPVAVPFEAKGVPSERAEFGHPDVAISLTCLSFYYQGLNIDQFKDGLQRVLRSDDPAAEYERWTGNTSLPPTLSQWNLINIEDSMQTDRLWQHLRLERSVINHYLNHFVFPIHAKQFAVKIQASAWDIPLIGGNSTTAASQARTTGFSGTNDVKIVLPGTIKQDDLPGLVHTNAEVLGYLLQGRNSGYRVTAYDGIRWTESQFLRSLAKNHIRVLIDAGAYVLEMDNRTLAEAWLVADNDAKAAVYFGRDHRIWVKYRGKTADVPLLATPFAEDLSECVVYLDESHTRGVDLKFPPSAKGALTLALGQTKDHTVQAAMRLRQLATTQSVVFFAPPDVDQSIIDHCKPEGMITSNHVVSWLLEQTCKANEDILGLHFAQGLDFCERKDAEWGYDPGHSSEEDKERALSRLQSPESRTLAQLYGHGSNDDKRHASSERMTPMLKRYADDIHARRARVAKKAFNQDALEEVEQEREIEFQVEEEREIQTSKALQPFTFPGLHPALSTFARTGRLDSECGFETAFAFLATTETGKKYDVKDAKSKLFVSKEFTRTVQGNKDKAPGDEYVRPVDWILWSPKQRTGVVLIAEEANLLMTTLTSPGHATTHLLCYAAPVTKSMRHFSKLDYFSIPAMPANNVPPSWFAAEIGILAGRLYFEGSELEDLKKYTGMVDGGVSEVENATRFGPNQAGFLLEWLALRRNTRDILHTPMGHLCLGRDLHEGHAFFSAGV</sequence>
<organism evidence="11 12">
    <name type="scientific">Elsinoe batatas</name>
    <dbReference type="NCBI Taxonomy" id="2601811"/>
    <lineage>
        <taxon>Eukaryota</taxon>
        <taxon>Fungi</taxon>
        <taxon>Dikarya</taxon>
        <taxon>Ascomycota</taxon>
        <taxon>Pezizomycotina</taxon>
        <taxon>Dothideomycetes</taxon>
        <taxon>Dothideomycetidae</taxon>
        <taxon>Myriangiales</taxon>
        <taxon>Elsinoaceae</taxon>
        <taxon>Elsinoe</taxon>
    </lineage>
</organism>
<dbReference type="GO" id="GO:0004843">
    <property type="term" value="F:cysteine-type deubiquitinase activity"/>
    <property type="evidence" value="ECO:0007669"/>
    <property type="project" value="UniProtKB-EC"/>
</dbReference>
<dbReference type="Pfam" id="PF12359">
    <property type="entry name" value="DUF3645"/>
    <property type="match status" value="1"/>
</dbReference>
<dbReference type="InterPro" id="IPR051346">
    <property type="entry name" value="OTU_Deubiquitinase"/>
</dbReference>
<evidence type="ECO:0000259" key="9">
    <source>
        <dbReference type="Pfam" id="PF12359"/>
    </source>
</evidence>
<feature type="compositionally biased region" description="Basic and acidic residues" evidence="7">
    <location>
        <begin position="2745"/>
        <end position="2755"/>
    </location>
</feature>
<evidence type="ECO:0000256" key="2">
    <source>
        <dbReference type="ARBA" id="ARBA00012759"/>
    </source>
</evidence>
<protein>
    <recommendedName>
        <fullName evidence="2">ubiquitinyl hydrolase 1</fullName>
        <ecNumber evidence="2">3.4.19.12</ecNumber>
    </recommendedName>
</protein>
<feature type="domain" description="DUF3638" evidence="8">
    <location>
        <begin position="2004"/>
        <end position="2226"/>
    </location>
</feature>
<dbReference type="InterPro" id="IPR046541">
    <property type="entry name" value="DUF6606"/>
</dbReference>
<dbReference type="Pfam" id="PF12340">
    <property type="entry name" value="DUF3638"/>
    <property type="match status" value="1"/>
</dbReference>
<dbReference type="SUPFAM" id="SSF52540">
    <property type="entry name" value="P-loop containing nucleoside triphosphate hydrolases"/>
    <property type="match status" value="1"/>
</dbReference>
<evidence type="ECO:0000259" key="8">
    <source>
        <dbReference type="Pfam" id="PF12340"/>
    </source>
</evidence>
<keyword evidence="4" id="KW-0833">Ubl conjugation pathway</keyword>
<evidence type="ECO:0000313" key="11">
    <source>
        <dbReference type="EMBL" id="KAG8628300.1"/>
    </source>
</evidence>
<dbReference type="Pfam" id="PF20255">
    <property type="entry name" value="DUF6606"/>
    <property type="match status" value="1"/>
</dbReference>
<dbReference type="PANTHER" id="PTHR13367:SF33">
    <property type="entry name" value="P-LOOP CONTAINING NUCLEOSIDE TRIPHOSPHATE HYDROLASE PROTEIN"/>
    <property type="match status" value="1"/>
</dbReference>
<name>A0A8K0L6C9_9PEZI</name>